<feature type="transmembrane region" description="Helical" evidence="7">
    <location>
        <begin position="140"/>
        <end position="170"/>
    </location>
</feature>
<dbReference type="EMBL" id="AZRN01000006">
    <property type="protein sequence ID" value="PNS00780.1"/>
    <property type="molecule type" value="Genomic_DNA"/>
</dbReference>
<dbReference type="AlphaFoldDB" id="A0A2K1PDC8"/>
<dbReference type="InterPro" id="IPR003370">
    <property type="entry name" value="Chromate_transpt"/>
</dbReference>
<name>A0A2K1PDC8_9BACT</name>
<dbReference type="PANTHER" id="PTHR43663:SF1">
    <property type="entry name" value="CHROMATE TRANSPORTER"/>
    <property type="match status" value="1"/>
</dbReference>
<evidence type="ECO:0000313" key="9">
    <source>
        <dbReference type="Proteomes" id="UP000236604"/>
    </source>
</evidence>
<evidence type="ECO:0000256" key="6">
    <source>
        <dbReference type="ARBA" id="ARBA00023136"/>
    </source>
</evidence>
<feature type="transmembrane region" description="Helical" evidence="7">
    <location>
        <begin position="6"/>
        <end position="26"/>
    </location>
</feature>
<evidence type="ECO:0000256" key="5">
    <source>
        <dbReference type="ARBA" id="ARBA00022989"/>
    </source>
</evidence>
<feature type="transmembrane region" description="Helical" evidence="7">
    <location>
        <begin position="116"/>
        <end position="134"/>
    </location>
</feature>
<dbReference type="PANTHER" id="PTHR43663">
    <property type="entry name" value="CHROMATE TRANSPORT PROTEIN-RELATED"/>
    <property type="match status" value="1"/>
</dbReference>
<gene>
    <name evidence="8" type="ORF">X927_02255</name>
</gene>
<dbReference type="Pfam" id="PF02417">
    <property type="entry name" value="Chromate_transp"/>
    <property type="match status" value="1"/>
</dbReference>
<organism evidence="8 9">
    <name type="scientific">Petrotoga mexicana DSM 14811</name>
    <dbReference type="NCBI Taxonomy" id="1122954"/>
    <lineage>
        <taxon>Bacteria</taxon>
        <taxon>Thermotogati</taxon>
        <taxon>Thermotogota</taxon>
        <taxon>Thermotogae</taxon>
        <taxon>Petrotogales</taxon>
        <taxon>Petrotogaceae</taxon>
        <taxon>Petrotoga</taxon>
    </lineage>
</organism>
<keyword evidence="3" id="KW-1003">Cell membrane</keyword>
<proteinExistence type="inferred from homology"/>
<reference evidence="8 9" key="1">
    <citation type="submission" date="2013-12" db="EMBL/GenBank/DDBJ databases">
        <title>Comparative genomics of Petrotoga isolates.</title>
        <authorList>
            <person name="Nesbo C.L."/>
            <person name="Charchuk R."/>
            <person name="Chow K."/>
        </authorList>
    </citation>
    <scope>NUCLEOTIDE SEQUENCE [LARGE SCALE GENOMIC DNA]</scope>
    <source>
        <strain evidence="8 9">DSM 14811</strain>
    </source>
</reference>
<dbReference type="GO" id="GO:0015109">
    <property type="term" value="F:chromate transmembrane transporter activity"/>
    <property type="evidence" value="ECO:0007669"/>
    <property type="project" value="InterPro"/>
</dbReference>
<dbReference type="Proteomes" id="UP000236604">
    <property type="component" value="Unassembled WGS sequence"/>
</dbReference>
<comment type="similarity">
    <text evidence="2">Belongs to the chromate ion transporter (CHR) (TC 2.A.51) family.</text>
</comment>
<keyword evidence="4 7" id="KW-0812">Transmembrane</keyword>
<evidence type="ECO:0000256" key="1">
    <source>
        <dbReference type="ARBA" id="ARBA00004651"/>
    </source>
</evidence>
<accession>A0A2K1PDC8</accession>
<evidence type="ECO:0000313" key="8">
    <source>
        <dbReference type="EMBL" id="PNS00780.1"/>
    </source>
</evidence>
<evidence type="ECO:0000256" key="4">
    <source>
        <dbReference type="ARBA" id="ARBA00022692"/>
    </source>
</evidence>
<protein>
    <submittedName>
        <fullName evidence="8">Chromate transporter</fullName>
    </submittedName>
</protein>
<dbReference type="InterPro" id="IPR052518">
    <property type="entry name" value="CHR_Transporter"/>
</dbReference>
<dbReference type="GO" id="GO:0005886">
    <property type="term" value="C:plasma membrane"/>
    <property type="evidence" value="ECO:0007669"/>
    <property type="project" value="UniProtKB-SubCell"/>
</dbReference>
<evidence type="ECO:0000256" key="7">
    <source>
        <dbReference type="SAM" id="Phobius"/>
    </source>
</evidence>
<comment type="caution">
    <text evidence="8">The sequence shown here is derived from an EMBL/GenBank/DDBJ whole genome shotgun (WGS) entry which is preliminary data.</text>
</comment>
<feature type="transmembrane region" description="Helical" evidence="7">
    <location>
        <begin position="73"/>
        <end position="95"/>
    </location>
</feature>
<comment type="subcellular location">
    <subcellularLocation>
        <location evidence="1">Cell membrane</location>
        <topology evidence="1">Multi-pass membrane protein</topology>
    </subcellularLocation>
</comment>
<keyword evidence="6 7" id="KW-0472">Membrane</keyword>
<evidence type="ECO:0000256" key="2">
    <source>
        <dbReference type="ARBA" id="ARBA00005262"/>
    </source>
</evidence>
<keyword evidence="9" id="KW-1185">Reference proteome</keyword>
<evidence type="ECO:0000256" key="3">
    <source>
        <dbReference type="ARBA" id="ARBA00022475"/>
    </source>
</evidence>
<dbReference type="RefSeq" id="WP_103076471.1">
    <property type="nucleotide sequence ID" value="NZ_AZRN01000006.1"/>
</dbReference>
<sequence>MKTLFGLFFSFFEIGLFGFGGGYAMIPLIQTHLERRGWMSLQEFLDLIAIAEVTPGPIAVNSATFVGYRVFGILGSLVATTAVILPSLIIGLLIGKYFKNGNGDTQQNILKFLKPAVIGLILGSAYTIGVANIVNLASFLIFIGVLMLLFFTKLNPIFIIIMTGVVGIIFY</sequence>
<keyword evidence="5 7" id="KW-1133">Transmembrane helix</keyword>